<feature type="transmembrane region" description="Helical" evidence="6">
    <location>
        <begin position="29"/>
        <end position="52"/>
    </location>
</feature>
<dbReference type="GO" id="GO:0005886">
    <property type="term" value="C:plasma membrane"/>
    <property type="evidence" value="ECO:0007669"/>
    <property type="project" value="UniProtKB-SubCell"/>
</dbReference>
<gene>
    <name evidence="8" type="ordered locus">Hhal_0678</name>
</gene>
<feature type="transmembrane region" description="Helical" evidence="6">
    <location>
        <begin position="64"/>
        <end position="82"/>
    </location>
</feature>
<dbReference type="EMBL" id="CP000544">
    <property type="protein sequence ID" value="ABM61460.1"/>
    <property type="molecule type" value="Genomic_DNA"/>
</dbReference>
<protein>
    <submittedName>
        <fullName evidence="8">RDD domain containing protein</fullName>
    </submittedName>
</protein>
<comment type="subcellular location">
    <subcellularLocation>
        <location evidence="1">Cell membrane</location>
        <topology evidence="1">Multi-pass membrane protein</topology>
    </subcellularLocation>
</comment>
<evidence type="ECO:0000256" key="4">
    <source>
        <dbReference type="ARBA" id="ARBA00022989"/>
    </source>
</evidence>
<reference evidence="8 9" key="2">
    <citation type="journal article" date="2013" name="Stand. Genomic Sci.">
        <title>Complete genome sequence of Halorhodospira halophila SL1.</title>
        <authorList>
            <person name="Challacombe J.F."/>
            <person name="Majid S."/>
            <person name="Deole R."/>
            <person name="Brettin T.S."/>
            <person name="Bruce D."/>
            <person name="Delano S.F."/>
            <person name="Detter J.C."/>
            <person name="Gleasner C.D."/>
            <person name="Han C.S."/>
            <person name="Misra M."/>
            <person name="Reitenga K.G."/>
            <person name="Mikhailova N."/>
            <person name="Woyke T."/>
            <person name="Pitluck S."/>
            <person name="Nolan M."/>
            <person name="Land M.L."/>
            <person name="Saunders E."/>
            <person name="Tapia R."/>
            <person name="Lapidus A."/>
            <person name="Ivanova N."/>
            <person name="Hoff W.D."/>
        </authorList>
    </citation>
    <scope>NUCLEOTIDE SEQUENCE [LARGE SCALE GENOMIC DNA]</scope>
    <source>
        <strain evidence="9">DSM 244 / SL1</strain>
    </source>
</reference>
<feature type="domain" description="RDD" evidence="7">
    <location>
        <begin position="21"/>
        <end position="147"/>
    </location>
</feature>
<evidence type="ECO:0000256" key="2">
    <source>
        <dbReference type="ARBA" id="ARBA00022475"/>
    </source>
</evidence>
<accession>A1WUU8</accession>
<keyword evidence="9" id="KW-1185">Reference proteome</keyword>
<evidence type="ECO:0000256" key="6">
    <source>
        <dbReference type="SAM" id="Phobius"/>
    </source>
</evidence>
<feature type="transmembrane region" description="Helical" evidence="6">
    <location>
        <begin position="115"/>
        <end position="134"/>
    </location>
</feature>
<dbReference type="HOGENOM" id="CLU_053152_4_0_6"/>
<dbReference type="InterPro" id="IPR051791">
    <property type="entry name" value="Pra-immunoreactive"/>
</dbReference>
<sequence>MSQTPPDALSRVLRGGRVFSSFALRIGAILYDLLLVVSIVFIGSAVFLPVSGGEAPAPGTWTSVAYQLYLLALVYLFFVLFWTRGGRTLGMLAWRLRVVNAGGTPPTLGQASVRFAAAGLSWALLGLGFVWALFDAEHRALHDRLAGTWLIREPDEG</sequence>
<keyword evidence="5 6" id="KW-0472">Membrane</keyword>
<evidence type="ECO:0000313" key="9">
    <source>
        <dbReference type="Proteomes" id="UP000000647"/>
    </source>
</evidence>
<dbReference type="PANTHER" id="PTHR36115">
    <property type="entry name" value="PROLINE-RICH ANTIGEN HOMOLOG-RELATED"/>
    <property type="match status" value="1"/>
</dbReference>
<dbReference type="eggNOG" id="COG1714">
    <property type="taxonomic scope" value="Bacteria"/>
</dbReference>
<evidence type="ECO:0000259" key="7">
    <source>
        <dbReference type="Pfam" id="PF06271"/>
    </source>
</evidence>
<dbReference type="PANTHER" id="PTHR36115:SF10">
    <property type="entry name" value="RDD DOMAIN-CONTAINING PROTEIN"/>
    <property type="match status" value="1"/>
</dbReference>
<keyword evidence="2" id="KW-1003">Cell membrane</keyword>
<evidence type="ECO:0000313" key="8">
    <source>
        <dbReference type="EMBL" id="ABM61460.1"/>
    </source>
</evidence>
<proteinExistence type="predicted"/>
<dbReference type="AlphaFoldDB" id="A1WUU8"/>
<evidence type="ECO:0000256" key="1">
    <source>
        <dbReference type="ARBA" id="ARBA00004651"/>
    </source>
</evidence>
<dbReference type="Pfam" id="PF06271">
    <property type="entry name" value="RDD"/>
    <property type="match status" value="1"/>
</dbReference>
<keyword evidence="3 6" id="KW-0812">Transmembrane</keyword>
<dbReference type="STRING" id="349124.Hhal_0678"/>
<reference evidence="9" key="1">
    <citation type="submission" date="2006-12" db="EMBL/GenBank/DDBJ databases">
        <title>Complete sequence of Halorhodospira halophila SL1.</title>
        <authorList>
            <consortium name="US DOE Joint Genome Institute"/>
            <person name="Copeland A."/>
            <person name="Lucas S."/>
            <person name="Lapidus A."/>
            <person name="Barry K."/>
            <person name="Detter J.C."/>
            <person name="Glavina del Rio T."/>
            <person name="Hammon N."/>
            <person name="Israni S."/>
            <person name="Dalin E."/>
            <person name="Tice H."/>
            <person name="Pitluck S."/>
            <person name="Saunders E."/>
            <person name="Brettin T."/>
            <person name="Bruce D."/>
            <person name="Han C."/>
            <person name="Tapia R."/>
            <person name="Schmutz J."/>
            <person name="Larimer F."/>
            <person name="Land M."/>
            <person name="Hauser L."/>
            <person name="Kyrpides N."/>
            <person name="Mikhailova N."/>
            <person name="Hoff W."/>
            <person name="Richardson P."/>
        </authorList>
    </citation>
    <scope>NUCLEOTIDE SEQUENCE [LARGE SCALE GENOMIC DNA]</scope>
    <source>
        <strain evidence="9">DSM 244 / SL1</strain>
    </source>
</reference>
<evidence type="ECO:0000256" key="5">
    <source>
        <dbReference type="ARBA" id="ARBA00023136"/>
    </source>
</evidence>
<dbReference type="RefSeq" id="WP_011813483.1">
    <property type="nucleotide sequence ID" value="NC_008789.1"/>
</dbReference>
<dbReference type="Proteomes" id="UP000000647">
    <property type="component" value="Chromosome"/>
</dbReference>
<keyword evidence="4 6" id="KW-1133">Transmembrane helix</keyword>
<dbReference type="KEGG" id="hha:Hhal_0678"/>
<dbReference type="InterPro" id="IPR010432">
    <property type="entry name" value="RDD"/>
</dbReference>
<name>A1WUU8_HALHL</name>
<evidence type="ECO:0000256" key="3">
    <source>
        <dbReference type="ARBA" id="ARBA00022692"/>
    </source>
</evidence>
<organism evidence="8 9">
    <name type="scientific">Halorhodospira halophila (strain DSM 244 / SL1)</name>
    <name type="common">Ectothiorhodospira halophila (strain DSM 244 / SL1)</name>
    <dbReference type="NCBI Taxonomy" id="349124"/>
    <lineage>
        <taxon>Bacteria</taxon>
        <taxon>Pseudomonadati</taxon>
        <taxon>Pseudomonadota</taxon>
        <taxon>Gammaproteobacteria</taxon>
        <taxon>Chromatiales</taxon>
        <taxon>Ectothiorhodospiraceae</taxon>
        <taxon>Halorhodospira</taxon>
    </lineage>
</organism>